<dbReference type="Gene3D" id="3.90.1530.30">
    <property type="match status" value="1"/>
</dbReference>
<dbReference type="InterPro" id="IPR036086">
    <property type="entry name" value="ParB/Sulfiredoxin_sf"/>
</dbReference>
<dbReference type="SMART" id="SM00470">
    <property type="entry name" value="ParB"/>
    <property type="match status" value="1"/>
</dbReference>
<dbReference type="SUPFAM" id="SSF110849">
    <property type="entry name" value="ParB/Sulfiredoxin"/>
    <property type="match status" value="1"/>
</dbReference>
<dbReference type="GO" id="GO:0045881">
    <property type="term" value="P:positive regulation of sporulation resulting in formation of a cellular spore"/>
    <property type="evidence" value="ECO:0007669"/>
    <property type="project" value="TreeGrafter"/>
</dbReference>
<dbReference type="Pfam" id="PF02195">
    <property type="entry name" value="ParB_N"/>
    <property type="match status" value="1"/>
</dbReference>
<dbReference type="GO" id="GO:0007059">
    <property type="term" value="P:chromosome segregation"/>
    <property type="evidence" value="ECO:0007669"/>
    <property type="project" value="UniProtKB-KW"/>
</dbReference>
<evidence type="ECO:0000256" key="2">
    <source>
        <dbReference type="ARBA" id="ARBA00022829"/>
    </source>
</evidence>
<accession>A8DJK8</accession>
<dbReference type="InterPro" id="IPR041468">
    <property type="entry name" value="HTH_ParB/Spo0J"/>
</dbReference>
<keyword evidence="2" id="KW-0159">Chromosome partition</keyword>
<dbReference type="PANTHER" id="PTHR33375">
    <property type="entry name" value="CHROMOSOME-PARTITIONING PROTEIN PARB-RELATED"/>
    <property type="match status" value="1"/>
</dbReference>
<dbReference type="InterPro" id="IPR004437">
    <property type="entry name" value="ParB/RepB/Spo0J"/>
</dbReference>
<comment type="similarity">
    <text evidence="1">Belongs to the ParB family.</text>
</comment>
<dbReference type="GO" id="GO:0005694">
    <property type="term" value="C:chromosome"/>
    <property type="evidence" value="ECO:0007669"/>
    <property type="project" value="TreeGrafter"/>
</dbReference>
<dbReference type="Pfam" id="PF23552">
    <property type="entry name" value="ParB_C"/>
    <property type="match status" value="1"/>
</dbReference>
<dbReference type="InterPro" id="IPR050336">
    <property type="entry name" value="Chromosome_partition/occlusion"/>
</dbReference>
<dbReference type="CDD" id="cd16393">
    <property type="entry name" value="SPO0J_N"/>
    <property type="match status" value="1"/>
</dbReference>
<keyword evidence="3" id="KW-0238">DNA-binding</keyword>
<gene>
    <name evidence="5" type="ORF">YS_M60-F11.101</name>
</gene>
<dbReference type="AlphaFoldDB" id="A8DJK8"/>
<evidence type="ECO:0000256" key="3">
    <source>
        <dbReference type="ARBA" id="ARBA00023125"/>
    </source>
</evidence>
<feature type="domain" description="ParB-like N-terminal" evidence="4">
    <location>
        <begin position="27"/>
        <end position="116"/>
    </location>
</feature>
<proteinExistence type="inferred from homology"/>
<dbReference type="PANTHER" id="PTHR33375:SF1">
    <property type="entry name" value="CHROMOSOME-PARTITIONING PROTEIN PARB-RELATED"/>
    <property type="match status" value="1"/>
</dbReference>
<dbReference type="Gene3D" id="1.10.10.2830">
    <property type="match status" value="1"/>
</dbReference>
<dbReference type="InterPro" id="IPR057240">
    <property type="entry name" value="ParB_dimer_C"/>
</dbReference>
<dbReference type="GO" id="GO:0003677">
    <property type="term" value="F:DNA binding"/>
    <property type="evidence" value="ECO:0007669"/>
    <property type="project" value="UniProtKB-KW"/>
</dbReference>
<dbReference type="InterPro" id="IPR003115">
    <property type="entry name" value="ParB_N"/>
</dbReference>
<evidence type="ECO:0000256" key="1">
    <source>
        <dbReference type="ARBA" id="ARBA00006295"/>
    </source>
</evidence>
<evidence type="ECO:0000259" key="4">
    <source>
        <dbReference type="SMART" id="SM00470"/>
    </source>
</evidence>
<organism evidence="5">
    <name type="scientific">Chloracidobacterium thermophilum</name>
    <dbReference type="NCBI Taxonomy" id="458033"/>
    <lineage>
        <taxon>Bacteria</taxon>
        <taxon>Pseudomonadati</taxon>
        <taxon>Acidobacteriota</taxon>
        <taxon>Terriglobia</taxon>
        <taxon>Terriglobales</taxon>
        <taxon>Acidobacteriaceae</taxon>
        <taxon>Chloracidobacterium</taxon>
    </lineage>
</organism>
<dbReference type="EMBL" id="EF531339">
    <property type="protein sequence ID" value="ABV27413.1"/>
    <property type="molecule type" value="Genomic_DNA"/>
</dbReference>
<dbReference type="FunFam" id="3.90.1530.30:FF:000001">
    <property type="entry name" value="Chromosome partitioning protein ParB"/>
    <property type="match status" value="1"/>
</dbReference>
<dbReference type="SUPFAM" id="SSF109709">
    <property type="entry name" value="KorB DNA-binding domain-like"/>
    <property type="match status" value="1"/>
</dbReference>
<protein>
    <submittedName>
        <fullName evidence="5">Stage 0 sporulation protein J</fullName>
    </submittedName>
</protein>
<sequence>MTTRRALGRGLSALLPERTPQAGETLLELDIERIIPNLDQPRTAFPEEKLEELAQSIREHGILQPIVVRRHGEMFQIVAGERRWRAAQRAGLHRIPVVIREVPDEQLLELALVENLQREDLTPIEEAQAYRRLMDELGLTQEQIAVRLGKDRTTVANAIRLLRLPSDIQKLVEDQLLSPGHARALLALDREELQRRVAQSVIERGLSVRETERLVRRTLRGEPVLVGNTSSADPNVKFAESKLSKLLGTKVRIVGRGGGGYIEIAYYNAEDLDRLYNQLLQLAGSQHQ</sequence>
<dbReference type="NCBIfam" id="TIGR00180">
    <property type="entry name" value="parB_part"/>
    <property type="match status" value="1"/>
</dbReference>
<dbReference type="Pfam" id="PF17762">
    <property type="entry name" value="HTH_ParB"/>
    <property type="match status" value="1"/>
</dbReference>
<dbReference type="FunFam" id="1.10.10.2830:FF:000001">
    <property type="entry name" value="Chromosome partitioning protein ParB"/>
    <property type="match status" value="1"/>
</dbReference>
<reference evidence="5" key="1">
    <citation type="journal article" date="2007" name="Science">
        <title>Candidatus Chloracidobacterium thermophilum: an aerobic phototrophic Acidobacterium.</title>
        <authorList>
            <person name="Bryant D.A."/>
            <person name="Costas A.M."/>
            <person name="Maresca J.A."/>
            <person name="Chew A.G."/>
            <person name="Klatt C.G."/>
            <person name="Bateson M.M."/>
            <person name="Tallon L.J."/>
            <person name="Hostetler J."/>
            <person name="Nelson W.C."/>
            <person name="Heidelberg J.F."/>
            <person name="Ward D.M."/>
        </authorList>
    </citation>
    <scope>NUCLEOTIDE SEQUENCE</scope>
</reference>
<evidence type="ECO:0000313" key="5">
    <source>
        <dbReference type="EMBL" id="ABV27413.1"/>
    </source>
</evidence>
<name>A8DJK8_9BACT</name>